<name>A0A401UHZ4_9CLOT</name>
<organism evidence="2 3">
    <name type="scientific">Clostridium tagluense</name>
    <dbReference type="NCBI Taxonomy" id="360422"/>
    <lineage>
        <taxon>Bacteria</taxon>
        <taxon>Bacillati</taxon>
        <taxon>Bacillota</taxon>
        <taxon>Clostridia</taxon>
        <taxon>Eubacteriales</taxon>
        <taxon>Clostridiaceae</taxon>
        <taxon>Clostridium</taxon>
    </lineage>
</organism>
<dbReference type="OrthoDB" id="9758243at2"/>
<evidence type="ECO:0000313" key="2">
    <source>
        <dbReference type="EMBL" id="GCD09177.1"/>
    </source>
</evidence>
<gene>
    <name evidence="2" type="ORF">Ctaglu_08000</name>
</gene>
<accession>A0A401UHZ4</accession>
<proteinExistence type="predicted"/>
<dbReference type="Proteomes" id="UP000287872">
    <property type="component" value="Unassembled WGS sequence"/>
</dbReference>
<reference evidence="2 3" key="1">
    <citation type="submission" date="2018-11" db="EMBL/GenBank/DDBJ databases">
        <title>Genome sequencing and assembly of Clostridium tagluense strain A121.</title>
        <authorList>
            <person name="Murakami T."/>
            <person name="Segawa T."/>
            <person name="Shcherbakova V.A."/>
            <person name="Mori H."/>
            <person name="Yoshimura Y."/>
        </authorList>
    </citation>
    <scope>NUCLEOTIDE SEQUENCE [LARGE SCALE GENOMIC DNA]</scope>
    <source>
        <strain evidence="2 3">A121</strain>
    </source>
</reference>
<evidence type="ECO:0000313" key="3">
    <source>
        <dbReference type="Proteomes" id="UP000287872"/>
    </source>
</evidence>
<feature type="domain" description="Type I restriction enzyme HindI endonuclease subunit-like C-terminal" evidence="1">
    <location>
        <begin position="2"/>
        <end position="97"/>
    </location>
</feature>
<sequence length="102" mass="11705">MNSIKNMKHKNIAAEMLRKLLADNIKVFQRSNIVKSELFSKKLTDLMKKYNNRMITSAEVIQELLNLSKEIVTAVKEGEEKGLSVEEYAFYEALVADPKVLE</sequence>
<evidence type="ECO:0000259" key="1">
    <source>
        <dbReference type="Pfam" id="PF11867"/>
    </source>
</evidence>
<comment type="caution">
    <text evidence="2">The sequence shown here is derived from an EMBL/GenBank/DDBJ whole genome shotgun (WGS) entry which is preliminary data.</text>
</comment>
<protein>
    <recommendedName>
        <fullName evidence="1">Type I restriction enzyme HindI endonuclease subunit-like C-terminal domain-containing protein</fullName>
    </recommendedName>
</protein>
<dbReference type="AlphaFoldDB" id="A0A401UHZ4"/>
<dbReference type="InterPro" id="IPR021810">
    <property type="entry name" value="T1RH-like_C"/>
</dbReference>
<dbReference type="EMBL" id="BHYK01000003">
    <property type="protein sequence ID" value="GCD09177.1"/>
    <property type="molecule type" value="Genomic_DNA"/>
</dbReference>
<keyword evidence="3" id="KW-1185">Reference proteome</keyword>
<dbReference type="Pfam" id="PF11867">
    <property type="entry name" value="T1RH-like_C"/>
    <property type="match status" value="1"/>
</dbReference>